<dbReference type="AlphaFoldDB" id="A0AAE0TPQ7"/>
<organism evidence="11 12">
    <name type="scientific">Recurvomyces mirabilis</name>
    <dbReference type="NCBI Taxonomy" id="574656"/>
    <lineage>
        <taxon>Eukaryota</taxon>
        <taxon>Fungi</taxon>
        <taxon>Dikarya</taxon>
        <taxon>Ascomycota</taxon>
        <taxon>Pezizomycotina</taxon>
        <taxon>Dothideomycetes</taxon>
        <taxon>Dothideomycetidae</taxon>
        <taxon>Mycosphaerellales</taxon>
        <taxon>Teratosphaeriaceae</taxon>
        <taxon>Recurvomyces</taxon>
    </lineage>
</organism>
<dbReference type="GO" id="GO:0009450">
    <property type="term" value="P:gamma-aminobutyric acid catabolic process"/>
    <property type="evidence" value="ECO:0007669"/>
    <property type="project" value="InterPro"/>
</dbReference>
<dbReference type="Pfam" id="PF00171">
    <property type="entry name" value="Aldedh"/>
    <property type="match status" value="1"/>
</dbReference>
<comment type="catalytic activity">
    <reaction evidence="4 8">
        <text>succinate semialdehyde + NADP(+) + H2O = succinate + NADPH + 2 H(+)</text>
        <dbReference type="Rhea" id="RHEA:13213"/>
        <dbReference type="ChEBI" id="CHEBI:15377"/>
        <dbReference type="ChEBI" id="CHEBI:15378"/>
        <dbReference type="ChEBI" id="CHEBI:30031"/>
        <dbReference type="ChEBI" id="CHEBI:57706"/>
        <dbReference type="ChEBI" id="CHEBI:57783"/>
        <dbReference type="ChEBI" id="CHEBI:58349"/>
        <dbReference type="EC" id="1.2.1.16"/>
    </reaction>
</comment>
<feature type="compositionally biased region" description="Polar residues" evidence="9">
    <location>
        <begin position="1"/>
        <end position="30"/>
    </location>
</feature>
<dbReference type="InterPro" id="IPR015590">
    <property type="entry name" value="Aldehyde_DH_dom"/>
</dbReference>
<dbReference type="Gene3D" id="3.40.309.10">
    <property type="entry name" value="Aldehyde Dehydrogenase, Chain A, domain 2"/>
    <property type="match status" value="1"/>
</dbReference>
<evidence type="ECO:0000256" key="5">
    <source>
        <dbReference type="ARBA" id="ARBA00052698"/>
    </source>
</evidence>
<feature type="active site" evidence="6">
    <location>
        <position position="288"/>
    </location>
</feature>
<keyword evidence="3 7" id="KW-0560">Oxidoreductase</keyword>
<dbReference type="InterPro" id="IPR016163">
    <property type="entry name" value="Ald_DH_C"/>
</dbReference>
<name>A0AAE0TPQ7_9PEZI</name>
<reference evidence="11" key="1">
    <citation type="submission" date="2023-07" db="EMBL/GenBank/DDBJ databases">
        <title>Black Yeasts Isolated from many extreme environments.</title>
        <authorList>
            <person name="Coleine C."/>
            <person name="Stajich J.E."/>
            <person name="Selbmann L."/>
        </authorList>
    </citation>
    <scope>NUCLEOTIDE SEQUENCE</scope>
    <source>
        <strain evidence="11">CCFEE 5485</strain>
    </source>
</reference>
<gene>
    <name evidence="11" type="ORF">LTR78_010826</name>
</gene>
<dbReference type="PROSITE" id="PS00070">
    <property type="entry name" value="ALDEHYDE_DEHYDR_CYS"/>
    <property type="match status" value="1"/>
</dbReference>
<dbReference type="PANTHER" id="PTHR43353">
    <property type="entry name" value="SUCCINATE-SEMIALDEHYDE DEHYDROGENASE, MITOCHONDRIAL"/>
    <property type="match status" value="1"/>
</dbReference>
<evidence type="ECO:0000259" key="10">
    <source>
        <dbReference type="Pfam" id="PF00171"/>
    </source>
</evidence>
<evidence type="ECO:0000313" key="12">
    <source>
        <dbReference type="Proteomes" id="UP001274830"/>
    </source>
</evidence>
<proteinExistence type="inferred from homology"/>
<dbReference type="Gene3D" id="3.40.605.10">
    <property type="entry name" value="Aldehyde Dehydrogenase, Chain A, domain 1"/>
    <property type="match status" value="1"/>
</dbReference>
<dbReference type="EMBL" id="JAUTXT010000092">
    <property type="protein sequence ID" value="KAK3669288.1"/>
    <property type="molecule type" value="Genomic_DNA"/>
</dbReference>
<evidence type="ECO:0000256" key="2">
    <source>
        <dbReference type="ARBA" id="ARBA00009986"/>
    </source>
</evidence>
<dbReference type="FunFam" id="3.40.309.10:FF:000004">
    <property type="entry name" value="Succinate-semialdehyde dehydrogenase I"/>
    <property type="match status" value="1"/>
</dbReference>
<evidence type="ECO:0000256" key="3">
    <source>
        <dbReference type="ARBA" id="ARBA00023002"/>
    </source>
</evidence>
<dbReference type="InterPro" id="IPR016160">
    <property type="entry name" value="Ald_DH_CS_CYS"/>
</dbReference>
<sequence>MSPTKDQSLIDTNGHSEVNGQKSTNGTFNHPATIKEAISDPSLIVESSFIGGEWIRGDSTFPVYDPATDKVIAEIANLDRQAFKTAIDHAATAFKSFKQTNEHERSKLLHRWAALIRQHAADLAVILTMENGKTLPEAKGEVEYGASFISWFAEEAIRSYGDVIPSQHPNSTNIVIRQPIGVCAIIAPWNFPIAMITRKLGPAIAAGCTTVVKPPSETPLCALALTKLAVEAGIPPNVLQVVTTKDRSAVEELYTNPIVKKVSFTGSTGVGKMITAKAAGTMKKVSMELGGNAPYIVFDDADLDAAVDGVLACKFRCSGQTCVCANRLYVQRSVHDEFVARLLARMKKFKIGSGLDPSVTHGPLVNKAGVRKVKDHIDDAVSKGAKLAYGGEVPADLQGYFIEPALLTGVTQDMLLAKDETFGPLAPIFAFETVEEVIEMANDTEFGLAGYFFANDLRKVWRVATALEVGMVGVNTGKISAAEAPFGGVKESGLGKEGSKYGLAEFQVMKNITLGSL</sequence>
<evidence type="ECO:0000256" key="8">
    <source>
        <dbReference type="RuleBase" id="RU365091"/>
    </source>
</evidence>
<dbReference type="Proteomes" id="UP001274830">
    <property type="component" value="Unassembled WGS sequence"/>
</dbReference>
<evidence type="ECO:0000256" key="4">
    <source>
        <dbReference type="ARBA" id="ARBA00050387"/>
    </source>
</evidence>
<dbReference type="SUPFAM" id="SSF53720">
    <property type="entry name" value="ALDH-like"/>
    <property type="match status" value="1"/>
</dbReference>
<dbReference type="PROSITE" id="PS00687">
    <property type="entry name" value="ALDEHYDE_DEHYDR_GLU"/>
    <property type="match status" value="1"/>
</dbReference>
<feature type="region of interest" description="Disordered" evidence="9">
    <location>
        <begin position="1"/>
        <end position="32"/>
    </location>
</feature>
<dbReference type="EC" id="1.2.1.16" evidence="8"/>
<dbReference type="FunFam" id="3.40.605.10:FF:000005">
    <property type="entry name" value="Succinate-semialdehyde dehydrogenase I"/>
    <property type="match status" value="1"/>
</dbReference>
<keyword evidence="12" id="KW-1185">Reference proteome</keyword>
<dbReference type="NCBIfam" id="TIGR01780">
    <property type="entry name" value="SSADH"/>
    <property type="match status" value="1"/>
</dbReference>
<dbReference type="InterPro" id="IPR016162">
    <property type="entry name" value="Ald_DH_N"/>
</dbReference>
<dbReference type="CDD" id="cd07103">
    <property type="entry name" value="ALDH_F5_SSADH_GabD"/>
    <property type="match status" value="1"/>
</dbReference>
<comment type="pathway">
    <text evidence="1 8">Amino-acid degradation; 4-aminobutanoate degradation.</text>
</comment>
<comment type="caution">
    <text evidence="11">The sequence shown here is derived from an EMBL/GenBank/DDBJ whole genome shotgun (WGS) entry which is preliminary data.</text>
</comment>
<dbReference type="InterPro" id="IPR029510">
    <property type="entry name" value="Ald_DH_CS_GLU"/>
</dbReference>
<comment type="similarity">
    <text evidence="2 7">Belongs to the aldehyde dehydrogenase family.</text>
</comment>
<evidence type="ECO:0000256" key="1">
    <source>
        <dbReference type="ARBA" id="ARBA00005176"/>
    </source>
</evidence>
<dbReference type="InterPro" id="IPR016161">
    <property type="entry name" value="Ald_DH/histidinol_DH"/>
</dbReference>
<dbReference type="GO" id="GO:0004777">
    <property type="term" value="F:succinate-semialdehyde dehydrogenase (NAD+) activity"/>
    <property type="evidence" value="ECO:0007669"/>
    <property type="project" value="UniProtKB-UniRule"/>
</dbReference>
<protein>
    <recommendedName>
        <fullName evidence="8">Succinate-semialdehyde dehydrogenase</fullName>
        <ecNumber evidence="8">1.2.1.16</ecNumber>
    </recommendedName>
</protein>
<evidence type="ECO:0000256" key="6">
    <source>
        <dbReference type="PROSITE-ProRule" id="PRU10007"/>
    </source>
</evidence>
<comment type="catalytic activity">
    <reaction evidence="5 8">
        <text>succinate semialdehyde + NAD(+) + H2O = succinate + NADH + 2 H(+)</text>
        <dbReference type="Rhea" id="RHEA:13217"/>
        <dbReference type="ChEBI" id="CHEBI:15377"/>
        <dbReference type="ChEBI" id="CHEBI:15378"/>
        <dbReference type="ChEBI" id="CHEBI:30031"/>
        <dbReference type="ChEBI" id="CHEBI:57540"/>
        <dbReference type="ChEBI" id="CHEBI:57706"/>
        <dbReference type="ChEBI" id="CHEBI:57945"/>
        <dbReference type="EC" id="1.2.1.16"/>
    </reaction>
</comment>
<accession>A0AAE0TPQ7</accession>
<evidence type="ECO:0000313" key="11">
    <source>
        <dbReference type="EMBL" id="KAK3669288.1"/>
    </source>
</evidence>
<evidence type="ECO:0000256" key="9">
    <source>
        <dbReference type="SAM" id="MobiDB-lite"/>
    </source>
</evidence>
<evidence type="ECO:0000256" key="7">
    <source>
        <dbReference type="RuleBase" id="RU003345"/>
    </source>
</evidence>
<feature type="domain" description="Aldehyde dehydrogenase" evidence="10">
    <location>
        <begin position="54"/>
        <end position="512"/>
    </location>
</feature>
<dbReference type="InterPro" id="IPR050740">
    <property type="entry name" value="Aldehyde_DH_Superfamily"/>
</dbReference>
<dbReference type="PANTHER" id="PTHR43353:SF5">
    <property type="entry name" value="SUCCINATE-SEMIALDEHYDE DEHYDROGENASE, MITOCHONDRIAL"/>
    <property type="match status" value="1"/>
</dbReference>
<dbReference type="InterPro" id="IPR010102">
    <property type="entry name" value="Succ_semiAld_DH"/>
</dbReference>